<dbReference type="InterPro" id="IPR003582">
    <property type="entry name" value="ShKT_dom"/>
</dbReference>
<evidence type="ECO:0000256" key="2">
    <source>
        <dbReference type="ARBA" id="ARBA00004167"/>
    </source>
</evidence>
<evidence type="ECO:0008006" key="14">
    <source>
        <dbReference type="Google" id="ProtNLM"/>
    </source>
</evidence>
<dbReference type="Gene3D" id="2.60.120.620">
    <property type="entry name" value="q2cbj1_9rhob like domain"/>
    <property type="match status" value="1"/>
</dbReference>
<evidence type="ECO:0000256" key="7">
    <source>
        <dbReference type="ARBA" id="ARBA00022989"/>
    </source>
</evidence>
<sequence length="379" mass="42321">MVANFQNTLNKDIDVWWHGNGDLTFVGTIGAGDSERMNTFDGHMFYWGDRGKGPRAVTGQLTMQAGVDAYDISEGSRTITRVSAGAAESSPACQDRKDMCGAAAIRGECSKNPGWMIVNCPFSCNACDLLDPKVRCDRSRLNITNTPFFAAGGLSSMFQRIFEDFGSLEPALVHEDPWIVTFDNFLNASEADALYHSVDNFVRSTDTGSYNKFGEAEKLVSRSRTSENAWCREGCDNNPLVQSIIQRIEAVTTVPYENFEQFQVLRYREGQYYKVHHDFGPHQVNLACGPRILTFFLYLSDVEEGGETHFPKLGIKVKPKLGRALLWPSVKDSDVNKQESLTFHEALPVIKGEKLAANAWIHLYNFHVPNLWGCTGAFD</sequence>
<keyword evidence="9" id="KW-0408">Iron</keyword>
<evidence type="ECO:0000313" key="13">
    <source>
        <dbReference type="EMBL" id="CAD9685323.1"/>
    </source>
</evidence>
<evidence type="ECO:0000256" key="1">
    <source>
        <dbReference type="ARBA" id="ARBA00001961"/>
    </source>
</evidence>
<dbReference type="SMART" id="SM00254">
    <property type="entry name" value="ShKT"/>
    <property type="match status" value="1"/>
</dbReference>
<name>A0A7S2WFP1_9STRA</name>
<keyword evidence="5" id="KW-0479">Metal-binding</keyword>
<dbReference type="PROSITE" id="PS51471">
    <property type="entry name" value="FE2OG_OXY"/>
    <property type="match status" value="1"/>
</dbReference>
<dbReference type="SUPFAM" id="SSF51197">
    <property type="entry name" value="Clavaminate synthase-like"/>
    <property type="match status" value="1"/>
</dbReference>
<keyword evidence="4" id="KW-0812">Transmembrane</keyword>
<evidence type="ECO:0000256" key="8">
    <source>
        <dbReference type="ARBA" id="ARBA00023002"/>
    </source>
</evidence>
<feature type="domain" description="ShKT" evidence="12">
    <location>
        <begin position="93"/>
        <end position="127"/>
    </location>
</feature>
<feature type="domain" description="Fe2OG dioxygenase" evidence="11">
    <location>
        <begin position="258"/>
        <end position="363"/>
    </location>
</feature>
<dbReference type="SMART" id="SM00702">
    <property type="entry name" value="P4Hc"/>
    <property type="match status" value="1"/>
</dbReference>
<dbReference type="Pfam" id="PF01549">
    <property type="entry name" value="ShK"/>
    <property type="match status" value="1"/>
</dbReference>
<dbReference type="InterPro" id="IPR044862">
    <property type="entry name" value="Pro_4_hyd_alph_FE2OG_OXY"/>
</dbReference>
<keyword evidence="6" id="KW-0223">Dioxygenase</keyword>
<accession>A0A7S2WFP1</accession>
<evidence type="ECO:0000256" key="9">
    <source>
        <dbReference type="ARBA" id="ARBA00023004"/>
    </source>
</evidence>
<dbReference type="GO" id="GO:0005783">
    <property type="term" value="C:endoplasmic reticulum"/>
    <property type="evidence" value="ECO:0007669"/>
    <property type="project" value="TreeGrafter"/>
</dbReference>
<dbReference type="PANTHER" id="PTHR10869">
    <property type="entry name" value="PROLYL 4-HYDROXYLASE ALPHA SUBUNIT"/>
    <property type="match status" value="1"/>
</dbReference>
<dbReference type="PANTHER" id="PTHR10869:SF233">
    <property type="entry name" value="FE2OG DIOXYGENASE DOMAIN-CONTAINING PROTEIN"/>
    <property type="match status" value="1"/>
</dbReference>
<evidence type="ECO:0000256" key="5">
    <source>
        <dbReference type="ARBA" id="ARBA00022723"/>
    </source>
</evidence>
<dbReference type="Pfam" id="PF13640">
    <property type="entry name" value="2OG-FeII_Oxy_3"/>
    <property type="match status" value="1"/>
</dbReference>
<comment type="cofactor">
    <cofactor evidence="1">
        <name>L-ascorbate</name>
        <dbReference type="ChEBI" id="CHEBI:38290"/>
    </cofactor>
</comment>
<comment type="subcellular location">
    <subcellularLocation>
        <location evidence="3">Endomembrane system</location>
    </subcellularLocation>
    <subcellularLocation>
        <location evidence="2">Membrane</location>
        <topology evidence="2">Single-pass membrane protein</topology>
    </subcellularLocation>
</comment>
<evidence type="ECO:0000256" key="4">
    <source>
        <dbReference type="ARBA" id="ARBA00022692"/>
    </source>
</evidence>
<organism evidence="13">
    <name type="scientific">Rhizochromulina marina</name>
    <dbReference type="NCBI Taxonomy" id="1034831"/>
    <lineage>
        <taxon>Eukaryota</taxon>
        <taxon>Sar</taxon>
        <taxon>Stramenopiles</taxon>
        <taxon>Ochrophyta</taxon>
        <taxon>Dictyochophyceae</taxon>
        <taxon>Rhizochromulinales</taxon>
        <taxon>Rhizochromulina</taxon>
    </lineage>
</organism>
<dbReference type="InterPro" id="IPR045054">
    <property type="entry name" value="P4HA-like"/>
</dbReference>
<dbReference type="AlphaFoldDB" id="A0A7S2WFP1"/>
<reference evidence="13" key="1">
    <citation type="submission" date="2021-01" db="EMBL/GenBank/DDBJ databases">
        <authorList>
            <person name="Corre E."/>
            <person name="Pelletier E."/>
            <person name="Niang G."/>
            <person name="Scheremetjew M."/>
            <person name="Finn R."/>
            <person name="Kale V."/>
            <person name="Holt S."/>
            <person name="Cochrane G."/>
            <person name="Meng A."/>
            <person name="Brown T."/>
            <person name="Cohen L."/>
        </authorList>
    </citation>
    <scope>NUCLEOTIDE SEQUENCE</scope>
    <source>
        <strain evidence="13">CCMP1243</strain>
    </source>
</reference>
<dbReference type="InterPro" id="IPR037140">
    <property type="entry name" value="VHL_beta_dom_sf"/>
</dbReference>
<gene>
    <name evidence="13" type="ORF">RMAR1173_LOCUS9645</name>
</gene>
<keyword evidence="10" id="KW-0472">Membrane</keyword>
<dbReference type="GO" id="GO:0005506">
    <property type="term" value="F:iron ion binding"/>
    <property type="evidence" value="ECO:0007669"/>
    <property type="project" value="InterPro"/>
</dbReference>
<evidence type="ECO:0000259" key="11">
    <source>
        <dbReference type="PROSITE" id="PS51471"/>
    </source>
</evidence>
<dbReference type="PROSITE" id="PS51670">
    <property type="entry name" value="SHKT"/>
    <property type="match status" value="1"/>
</dbReference>
<evidence type="ECO:0000256" key="6">
    <source>
        <dbReference type="ARBA" id="ARBA00022964"/>
    </source>
</evidence>
<keyword evidence="8" id="KW-0560">Oxidoreductase</keyword>
<dbReference type="InterPro" id="IPR005123">
    <property type="entry name" value="Oxoglu/Fe-dep_dioxygenase_dom"/>
</dbReference>
<dbReference type="InterPro" id="IPR006620">
    <property type="entry name" value="Pro_4_hyd_alph"/>
</dbReference>
<dbReference type="FunFam" id="2.60.120.620:FF:000031">
    <property type="entry name" value="Predicted protein"/>
    <property type="match status" value="1"/>
</dbReference>
<evidence type="ECO:0000259" key="12">
    <source>
        <dbReference type="PROSITE" id="PS51670"/>
    </source>
</evidence>
<dbReference type="Gene3D" id="2.60.40.780">
    <property type="entry name" value="von Hippel-Lindau disease tumour suppressor, beta domain"/>
    <property type="match status" value="1"/>
</dbReference>
<protein>
    <recommendedName>
        <fullName evidence="14">Fe2OG dioxygenase domain-containing protein</fullName>
    </recommendedName>
</protein>
<keyword evidence="7" id="KW-1133">Transmembrane helix</keyword>
<proteinExistence type="predicted"/>
<dbReference type="EMBL" id="HBHJ01014672">
    <property type="protein sequence ID" value="CAD9685323.1"/>
    <property type="molecule type" value="Transcribed_RNA"/>
</dbReference>
<dbReference type="GO" id="GO:0016020">
    <property type="term" value="C:membrane"/>
    <property type="evidence" value="ECO:0007669"/>
    <property type="project" value="UniProtKB-SubCell"/>
</dbReference>
<evidence type="ECO:0000256" key="10">
    <source>
        <dbReference type="ARBA" id="ARBA00023136"/>
    </source>
</evidence>
<dbReference type="GO" id="GO:0004656">
    <property type="term" value="F:procollagen-proline 4-dioxygenase activity"/>
    <property type="evidence" value="ECO:0007669"/>
    <property type="project" value="TreeGrafter"/>
</dbReference>
<evidence type="ECO:0000256" key="3">
    <source>
        <dbReference type="ARBA" id="ARBA00004308"/>
    </source>
</evidence>
<dbReference type="GO" id="GO:0031418">
    <property type="term" value="F:L-ascorbic acid binding"/>
    <property type="evidence" value="ECO:0007669"/>
    <property type="project" value="InterPro"/>
</dbReference>